<proteinExistence type="predicted"/>
<feature type="transmembrane region" description="Helical" evidence="7">
    <location>
        <begin position="104"/>
        <end position="121"/>
    </location>
</feature>
<evidence type="ECO:0000256" key="7">
    <source>
        <dbReference type="SAM" id="Phobius"/>
    </source>
</evidence>
<reference evidence="8" key="1">
    <citation type="submission" date="2012-01" db="EMBL/GenBank/DDBJ databases">
        <title>The Genome Sequence of Treponema denticola H-22.</title>
        <authorList>
            <consortium name="The Broad Institute Genome Sequencing Platform"/>
            <person name="Earl A."/>
            <person name="Ward D."/>
            <person name="Feldgarden M."/>
            <person name="Gevers D."/>
            <person name="Blanton J.M."/>
            <person name="Fenno C.J."/>
            <person name="Baranova O.V."/>
            <person name="Mathney J."/>
            <person name="Dewhirst F.E."/>
            <person name="Izard J."/>
            <person name="Young S.K."/>
            <person name="Zeng Q."/>
            <person name="Gargeya S."/>
            <person name="Fitzgerald M."/>
            <person name="Haas B."/>
            <person name="Abouelleil A."/>
            <person name="Alvarado L."/>
            <person name="Arachchi H.M."/>
            <person name="Berlin A."/>
            <person name="Chapman S.B."/>
            <person name="Gearin G."/>
            <person name="Goldberg J."/>
            <person name="Griggs A."/>
            <person name="Gujja S."/>
            <person name="Hansen M."/>
            <person name="Heiman D."/>
            <person name="Howarth C."/>
            <person name="Larimer J."/>
            <person name="Lui A."/>
            <person name="MacDonald P.J.P."/>
            <person name="McCowen C."/>
            <person name="Montmayeur A."/>
            <person name="Murphy C."/>
            <person name="Neiman D."/>
            <person name="Pearson M."/>
            <person name="Priest M."/>
            <person name="Roberts A."/>
            <person name="Saif S."/>
            <person name="Shea T."/>
            <person name="Sisk P."/>
            <person name="Stolte C."/>
            <person name="Sykes S."/>
            <person name="Wortman J."/>
            <person name="Nusbaum C."/>
            <person name="Birren B."/>
        </authorList>
    </citation>
    <scope>NUCLEOTIDE SEQUENCE [LARGE SCALE GENOMIC DNA]</scope>
    <source>
        <strain evidence="8">H-22</strain>
    </source>
</reference>
<evidence type="ECO:0000256" key="6">
    <source>
        <dbReference type="ARBA" id="ARBA00023136"/>
    </source>
</evidence>
<dbReference type="GO" id="GO:0000041">
    <property type="term" value="P:transition metal ion transport"/>
    <property type="evidence" value="ECO:0007669"/>
    <property type="project" value="InterPro"/>
</dbReference>
<name>A0A0E2E8A4_TREDN</name>
<dbReference type="PANTHER" id="PTHR34229:SF1">
    <property type="entry name" value="METAL TRANSPORT PROTEIN HI_1621-RELATED"/>
    <property type="match status" value="1"/>
</dbReference>
<keyword evidence="3" id="KW-1003">Cell membrane</keyword>
<gene>
    <name evidence="8" type="ORF">HMPREF9726_00838</name>
</gene>
<comment type="caution">
    <text evidence="8">The sequence shown here is derived from an EMBL/GenBank/DDBJ whole genome shotgun (WGS) entry which is preliminary data.</text>
</comment>
<evidence type="ECO:0000256" key="1">
    <source>
        <dbReference type="ARBA" id="ARBA00004651"/>
    </source>
</evidence>
<sequence>MHISDGGLSTAVCAVGYAASAVGIAFAVKGTKEEDIPKISLMAGTFFAISLIMIPIPPSSVHPLMCGLIGIIVGRRAPLAFFPALLLQALLFQHGGITTLGANTLMLSISSILSAIIFYNWKSDNVLLKGMVVGALSVIFVVLVLSVLLMTGGSFAKETFIAIFVSHSVVMAVEAVITGFAVKLMMKARPDWFKRNL</sequence>
<keyword evidence="4 7" id="KW-0812">Transmembrane</keyword>
<feature type="transmembrane region" description="Helical" evidence="7">
    <location>
        <begin position="39"/>
        <end position="56"/>
    </location>
</feature>
<dbReference type="PATRIC" id="fig|999432.5.peg.870"/>
<evidence type="ECO:0000313" key="8">
    <source>
        <dbReference type="EMBL" id="EMB35072.1"/>
    </source>
</evidence>
<dbReference type="GeneID" id="2739390"/>
<feature type="transmembrane region" description="Helical" evidence="7">
    <location>
        <begin position="68"/>
        <end position="92"/>
    </location>
</feature>
<dbReference type="AlphaFoldDB" id="A0A0E2E8A4"/>
<evidence type="ECO:0008006" key="9">
    <source>
        <dbReference type="Google" id="ProtNLM"/>
    </source>
</evidence>
<dbReference type="EMBL" id="AGDV01000006">
    <property type="protein sequence ID" value="EMB35072.1"/>
    <property type="molecule type" value="Genomic_DNA"/>
</dbReference>
<keyword evidence="5 7" id="KW-1133">Transmembrane helix</keyword>
<dbReference type="Proteomes" id="UP000011705">
    <property type="component" value="Chromosome"/>
</dbReference>
<feature type="transmembrane region" description="Helical" evidence="7">
    <location>
        <begin position="127"/>
        <end position="148"/>
    </location>
</feature>
<dbReference type="InterPro" id="IPR002751">
    <property type="entry name" value="CbiM/NikMN"/>
</dbReference>
<dbReference type="Pfam" id="PF01891">
    <property type="entry name" value="CbiM"/>
    <property type="match status" value="1"/>
</dbReference>
<evidence type="ECO:0000256" key="5">
    <source>
        <dbReference type="ARBA" id="ARBA00022989"/>
    </source>
</evidence>
<feature type="transmembrane region" description="Helical" evidence="7">
    <location>
        <begin position="160"/>
        <end position="182"/>
    </location>
</feature>
<organism evidence="8">
    <name type="scientific">Treponema denticola H-22</name>
    <dbReference type="NCBI Taxonomy" id="999432"/>
    <lineage>
        <taxon>Bacteria</taxon>
        <taxon>Pseudomonadati</taxon>
        <taxon>Spirochaetota</taxon>
        <taxon>Spirochaetia</taxon>
        <taxon>Spirochaetales</taxon>
        <taxon>Treponemataceae</taxon>
        <taxon>Treponema</taxon>
    </lineage>
</organism>
<dbReference type="NCBIfam" id="NF004907">
    <property type="entry name" value="PRK06265.2-2"/>
    <property type="match status" value="1"/>
</dbReference>
<evidence type="ECO:0000256" key="2">
    <source>
        <dbReference type="ARBA" id="ARBA00022448"/>
    </source>
</evidence>
<dbReference type="HOGENOM" id="CLU_052508_1_0_12"/>
<keyword evidence="6 7" id="KW-0472">Membrane</keyword>
<evidence type="ECO:0000256" key="4">
    <source>
        <dbReference type="ARBA" id="ARBA00022692"/>
    </source>
</evidence>
<accession>A0A0E2E8A4</accession>
<dbReference type="Gene3D" id="1.10.1760.20">
    <property type="match status" value="1"/>
</dbReference>
<keyword evidence="2" id="KW-0813">Transport</keyword>
<dbReference type="GO" id="GO:0005886">
    <property type="term" value="C:plasma membrane"/>
    <property type="evidence" value="ECO:0007669"/>
    <property type="project" value="UniProtKB-SubCell"/>
</dbReference>
<dbReference type="RefSeq" id="WP_002668179.1">
    <property type="nucleotide sequence ID" value="NZ_CM001795.1"/>
</dbReference>
<comment type="subcellular location">
    <subcellularLocation>
        <location evidence="1">Cell membrane</location>
        <topology evidence="1">Multi-pass membrane protein</topology>
    </subcellularLocation>
</comment>
<evidence type="ECO:0000256" key="3">
    <source>
        <dbReference type="ARBA" id="ARBA00022475"/>
    </source>
</evidence>
<feature type="transmembrane region" description="Helical" evidence="7">
    <location>
        <begin position="6"/>
        <end position="27"/>
    </location>
</feature>
<dbReference type="PANTHER" id="PTHR34229">
    <property type="entry name" value="METAL TRANSPORT PROTEIN HI_1621-RELATED"/>
    <property type="match status" value="1"/>
</dbReference>
<protein>
    <recommendedName>
        <fullName evidence="9">Cobalamin biosynthesis protein CbiM</fullName>
    </recommendedName>
</protein>